<evidence type="ECO:0000256" key="6">
    <source>
        <dbReference type="RuleBase" id="RU003815"/>
    </source>
</evidence>
<evidence type="ECO:0000256" key="1">
    <source>
        <dbReference type="ARBA" id="ARBA00005251"/>
    </source>
</evidence>
<dbReference type="GO" id="GO:0003735">
    <property type="term" value="F:structural constituent of ribosome"/>
    <property type="evidence" value="ECO:0007669"/>
    <property type="project" value="InterPro"/>
</dbReference>
<accession>A0A537LK36</accession>
<dbReference type="AlphaFoldDB" id="A0A537LK36"/>
<evidence type="ECO:0000256" key="3">
    <source>
        <dbReference type="ARBA" id="ARBA00023274"/>
    </source>
</evidence>
<dbReference type="PANTHER" id="PTHR21569">
    <property type="entry name" value="RIBOSOMAL PROTEIN S9"/>
    <property type="match status" value="1"/>
</dbReference>
<proteinExistence type="inferred from homology"/>
<dbReference type="Pfam" id="PF00380">
    <property type="entry name" value="Ribosomal_S9"/>
    <property type="match status" value="1"/>
</dbReference>
<dbReference type="HAMAP" id="MF_00532_B">
    <property type="entry name" value="Ribosomal_uS9_B"/>
    <property type="match status" value="1"/>
</dbReference>
<evidence type="ECO:0000256" key="7">
    <source>
        <dbReference type="SAM" id="MobiDB-lite"/>
    </source>
</evidence>
<gene>
    <name evidence="5 8" type="primary">rpsI</name>
    <name evidence="8" type="ORF">E6H02_10045</name>
</gene>
<dbReference type="GO" id="GO:0006412">
    <property type="term" value="P:translation"/>
    <property type="evidence" value="ECO:0007669"/>
    <property type="project" value="UniProtKB-UniRule"/>
</dbReference>
<reference evidence="8 9" key="1">
    <citation type="journal article" date="2019" name="Nat. Microbiol.">
        <title>Mediterranean grassland soil C-N compound turnover is dependent on rainfall and depth, and is mediated by genomically divergent microorganisms.</title>
        <authorList>
            <person name="Diamond S."/>
            <person name="Andeer P.F."/>
            <person name="Li Z."/>
            <person name="Crits-Christoph A."/>
            <person name="Burstein D."/>
            <person name="Anantharaman K."/>
            <person name="Lane K.R."/>
            <person name="Thomas B.C."/>
            <person name="Pan C."/>
            <person name="Northen T.R."/>
            <person name="Banfield J.F."/>
        </authorList>
    </citation>
    <scope>NUCLEOTIDE SEQUENCE [LARGE SCALE GENOMIC DNA]</scope>
    <source>
        <strain evidence="8">NP_5</strain>
    </source>
</reference>
<sequence length="131" mass="14248">MEGSGQVSTSGGRKEAIARIRMFPGTGNILVNGRPSDKYFPKGPLQTTIRQPFVVANAEGRYDVVAKVTGGGSSGQAGAVRHGIARALLLLDAELRSPLRKAGLLTRDPRTKERKKYGHKRARKGFQYSKR</sequence>
<dbReference type="GO" id="GO:0003723">
    <property type="term" value="F:RNA binding"/>
    <property type="evidence" value="ECO:0007669"/>
    <property type="project" value="TreeGrafter"/>
</dbReference>
<dbReference type="EMBL" id="VBAM01000403">
    <property type="protein sequence ID" value="TMJ08369.1"/>
    <property type="molecule type" value="Genomic_DNA"/>
</dbReference>
<dbReference type="PROSITE" id="PS00360">
    <property type="entry name" value="RIBOSOMAL_S9"/>
    <property type="match status" value="1"/>
</dbReference>
<feature type="region of interest" description="Disordered" evidence="7">
    <location>
        <begin position="103"/>
        <end position="131"/>
    </location>
</feature>
<dbReference type="InterPro" id="IPR000754">
    <property type="entry name" value="Ribosomal_uS9"/>
</dbReference>
<dbReference type="PANTHER" id="PTHR21569:SF1">
    <property type="entry name" value="SMALL RIBOSOMAL SUBUNIT PROTEIN US9M"/>
    <property type="match status" value="1"/>
</dbReference>
<organism evidence="8 9">
    <name type="scientific">Candidatus Segetimicrobium genomatis</name>
    <dbReference type="NCBI Taxonomy" id="2569760"/>
    <lineage>
        <taxon>Bacteria</taxon>
        <taxon>Bacillati</taxon>
        <taxon>Candidatus Sysuimicrobiota</taxon>
        <taxon>Candidatus Sysuimicrobiia</taxon>
        <taxon>Candidatus Sysuimicrobiales</taxon>
        <taxon>Candidatus Segetimicrobiaceae</taxon>
        <taxon>Candidatus Segetimicrobium</taxon>
    </lineage>
</organism>
<dbReference type="InterPro" id="IPR023035">
    <property type="entry name" value="Ribosomal_uS9_bac/plastid"/>
</dbReference>
<feature type="compositionally biased region" description="Basic residues" evidence="7">
    <location>
        <begin position="112"/>
        <end position="131"/>
    </location>
</feature>
<dbReference type="NCBIfam" id="NF001099">
    <property type="entry name" value="PRK00132.1"/>
    <property type="match status" value="1"/>
</dbReference>
<dbReference type="SUPFAM" id="SSF54211">
    <property type="entry name" value="Ribosomal protein S5 domain 2-like"/>
    <property type="match status" value="1"/>
</dbReference>
<comment type="similarity">
    <text evidence="1 5 6">Belongs to the universal ribosomal protein uS9 family.</text>
</comment>
<dbReference type="GO" id="GO:0015935">
    <property type="term" value="C:small ribosomal subunit"/>
    <property type="evidence" value="ECO:0007669"/>
    <property type="project" value="TreeGrafter"/>
</dbReference>
<dbReference type="FunFam" id="3.30.230.10:FF:000001">
    <property type="entry name" value="30S ribosomal protein S9"/>
    <property type="match status" value="1"/>
</dbReference>
<keyword evidence="3 5" id="KW-0687">Ribonucleoprotein</keyword>
<evidence type="ECO:0000313" key="8">
    <source>
        <dbReference type="EMBL" id="TMJ08369.1"/>
    </source>
</evidence>
<dbReference type="InterPro" id="IPR014721">
    <property type="entry name" value="Ribsml_uS5_D2-typ_fold_subgr"/>
</dbReference>
<name>A0A537LK36_9BACT</name>
<evidence type="ECO:0000256" key="4">
    <source>
        <dbReference type="ARBA" id="ARBA00035259"/>
    </source>
</evidence>
<dbReference type="GO" id="GO:0005737">
    <property type="term" value="C:cytoplasm"/>
    <property type="evidence" value="ECO:0007669"/>
    <property type="project" value="UniProtKB-ARBA"/>
</dbReference>
<dbReference type="Gene3D" id="3.30.230.10">
    <property type="match status" value="1"/>
</dbReference>
<evidence type="ECO:0000313" key="9">
    <source>
        <dbReference type="Proteomes" id="UP000320393"/>
    </source>
</evidence>
<dbReference type="Proteomes" id="UP000320393">
    <property type="component" value="Unassembled WGS sequence"/>
</dbReference>
<evidence type="ECO:0000256" key="2">
    <source>
        <dbReference type="ARBA" id="ARBA00022980"/>
    </source>
</evidence>
<protein>
    <recommendedName>
        <fullName evidence="4 5">Small ribosomal subunit protein uS9</fullName>
    </recommendedName>
</protein>
<keyword evidence="2 5" id="KW-0689">Ribosomal protein</keyword>
<comment type="caution">
    <text evidence="8">The sequence shown here is derived from an EMBL/GenBank/DDBJ whole genome shotgun (WGS) entry which is preliminary data.</text>
</comment>
<dbReference type="InterPro" id="IPR020568">
    <property type="entry name" value="Ribosomal_Su5_D2-typ_SF"/>
</dbReference>
<evidence type="ECO:0000256" key="5">
    <source>
        <dbReference type="HAMAP-Rule" id="MF_00532"/>
    </source>
</evidence>
<dbReference type="InterPro" id="IPR020574">
    <property type="entry name" value="Ribosomal_uS9_CS"/>
</dbReference>